<dbReference type="InterPro" id="IPR049734">
    <property type="entry name" value="NudC-like_C"/>
</dbReference>
<keyword evidence="6 10" id="KW-0378">Hydrolase</keyword>
<dbReference type="Gene3D" id="3.90.79.10">
    <property type="entry name" value="Nucleoside Triphosphate Pyrophosphohydrolase"/>
    <property type="match status" value="1"/>
</dbReference>
<proteinExistence type="inferred from homology"/>
<gene>
    <name evidence="13" type="primary">nudC</name>
    <name evidence="13" type="ORF">LWF01_10285</name>
</gene>
<dbReference type="Proteomes" id="UP001209083">
    <property type="component" value="Chromosome"/>
</dbReference>
<sequence length="331" mass="36342">MSSIPAMTSDHTPSLPNASGERGGFRHRSLSRSALDRAYLYRNNPELFDELWRDEATRVIVVHNGQTLVYGDRLRYFSPADVGTGLLRIFLGVTLPDDADFDKPTAIVGVALSDDDAARLEPVAESWRALRDLATELSDRDIGALTELVAVSNWHRTHQFSPRTGTPTIPEQGGWVRRDPADNSEHFPRTDPAVIMAVIHPVGDDGEERILLAHNALFPSNRYSTLAGFVEPGESLESAVIREVFEETGVVVTDPRYLGSQPWPFPSSLMLGFFASAESTEIAIDGVEILDARWFTRGELFAAAASGEIELPGAASIAHQLIETWLGRPLP</sequence>
<feature type="region of interest" description="Disordered" evidence="11">
    <location>
        <begin position="1"/>
        <end position="25"/>
    </location>
</feature>
<dbReference type="Pfam" id="PF09297">
    <property type="entry name" value="Zn_ribbon_NUD"/>
    <property type="match status" value="1"/>
</dbReference>
<evidence type="ECO:0000313" key="14">
    <source>
        <dbReference type="Proteomes" id="UP001209083"/>
    </source>
</evidence>
<feature type="domain" description="Nudix hydrolase" evidence="12">
    <location>
        <begin position="189"/>
        <end position="317"/>
    </location>
</feature>
<dbReference type="InterPro" id="IPR015797">
    <property type="entry name" value="NUDIX_hydrolase-like_dom_sf"/>
</dbReference>
<evidence type="ECO:0000256" key="4">
    <source>
        <dbReference type="ARBA" id="ARBA00012381"/>
    </source>
</evidence>
<dbReference type="InterPro" id="IPR000086">
    <property type="entry name" value="NUDIX_hydrolase_dom"/>
</dbReference>
<dbReference type="PROSITE" id="PS00893">
    <property type="entry name" value="NUDIX_BOX"/>
    <property type="match status" value="1"/>
</dbReference>
<dbReference type="Pfam" id="PF00293">
    <property type="entry name" value="NUDIX"/>
    <property type="match status" value="1"/>
</dbReference>
<evidence type="ECO:0000256" key="5">
    <source>
        <dbReference type="ARBA" id="ARBA00022723"/>
    </source>
</evidence>
<evidence type="ECO:0000256" key="11">
    <source>
        <dbReference type="SAM" id="MobiDB-lite"/>
    </source>
</evidence>
<organism evidence="13 14">
    <name type="scientific">Saxibacter everestensis</name>
    <dbReference type="NCBI Taxonomy" id="2909229"/>
    <lineage>
        <taxon>Bacteria</taxon>
        <taxon>Bacillati</taxon>
        <taxon>Actinomycetota</taxon>
        <taxon>Actinomycetes</taxon>
        <taxon>Micrococcales</taxon>
        <taxon>Brevibacteriaceae</taxon>
        <taxon>Saxibacter</taxon>
    </lineage>
</organism>
<accession>A0ABY8QNJ0</accession>
<dbReference type="InterPro" id="IPR050241">
    <property type="entry name" value="NAD-cap_RNA_hydrolase_NudC"/>
</dbReference>
<comment type="cofactor">
    <cofactor evidence="1">
        <name>Mg(2+)</name>
        <dbReference type="ChEBI" id="CHEBI:18420"/>
    </cofactor>
</comment>
<comment type="similarity">
    <text evidence="3">Belongs to the Nudix hydrolase family. NudC subfamily.</text>
</comment>
<evidence type="ECO:0000256" key="6">
    <source>
        <dbReference type="ARBA" id="ARBA00022801"/>
    </source>
</evidence>
<evidence type="ECO:0000256" key="3">
    <source>
        <dbReference type="ARBA" id="ARBA00009595"/>
    </source>
</evidence>
<dbReference type="SUPFAM" id="SSF55811">
    <property type="entry name" value="Nudix"/>
    <property type="match status" value="1"/>
</dbReference>
<evidence type="ECO:0000256" key="9">
    <source>
        <dbReference type="ARBA" id="ARBA00023679"/>
    </source>
</evidence>
<evidence type="ECO:0000256" key="1">
    <source>
        <dbReference type="ARBA" id="ARBA00001946"/>
    </source>
</evidence>
<dbReference type="EC" id="3.6.1.22" evidence="4"/>
<evidence type="ECO:0000256" key="8">
    <source>
        <dbReference type="ARBA" id="ARBA00023027"/>
    </source>
</evidence>
<dbReference type="RefSeq" id="WP_349637308.1">
    <property type="nucleotide sequence ID" value="NZ_CP090958.1"/>
</dbReference>
<dbReference type="PANTHER" id="PTHR42904">
    <property type="entry name" value="NUDIX HYDROLASE, NUDC SUBFAMILY"/>
    <property type="match status" value="1"/>
</dbReference>
<protein>
    <recommendedName>
        <fullName evidence="4">NAD(+) diphosphatase</fullName>
        <ecNumber evidence="4">3.6.1.22</ecNumber>
    </recommendedName>
</protein>
<evidence type="ECO:0000313" key="13">
    <source>
        <dbReference type="EMBL" id="WGW10527.1"/>
    </source>
</evidence>
<evidence type="ECO:0000256" key="2">
    <source>
        <dbReference type="ARBA" id="ARBA00001947"/>
    </source>
</evidence>
<keyword evidence="8" id="KW-0520">NAD</keyword>
<comment type="catalytic activity">
    <reaction evidence="9">
        <text>a 5'-end NAD(+)-phospho-ribonucleoside in mRNA + H2O = a 5'-end phospho-adenosine-phospho-ribonucleoside in mRNA + beta-nicotinamide D-ribonucleotide + 2 H(+)</text>
        <dbReference type="Rhea" id="RHEA:60876"/>
        <dbReference type="Rhea" id="RHEA-COMP:15698"/>
        <dbReference type="Rhea" id="RHEA-COMP:15719"/>
        <dbReference type="ChEBI" id="CHEBI:14649"/>
        <dbReference type="ChEBI" id="CHEBI:15377"/>
        <dbReference type="ChEBI" id="CHEBI:15378"/>
        <dbReference type="ChEBI" id="CHEBI:144029"/>
        <dbReference type="ChEBI" id="CHEBI:144051"/>
    </reaction>
    <physiologicalReaction direction="left-to-right" evidence="9">
        <dbReference type="Rhea" id="RHEA:60877"/>
    </physiologicalReaction>
</comment>
<reference evidence="13 14" key="1">
    <citation type="submission" date="2023-05" db="EMBL/GenBank/DDBJ databases">
        <title>Lithophilousrod everest ZFBP1038 complete genpme.</title>
        <authorList>
            <person name="Tian M."/>
        </authorList>
    </citation>
    <scope>NUCLEOTIDE SEQUENCE [LARGE SCALE GENOMIC DNA]</scope>
    <source>
        <strain evidence="13 14">ZFBP1038</strain>
    </source>
</reference>
<evidence type="ECO:0000256" key="10">
    <source>
        <dbReference type="RuleBase" id="RU003476"/>
    </source>
</evidence>
<keyword evidence="7" id="KW-0460">Magnesium</keyword>
<dbReference type="Gene3D" id="3.90.79.20">
    <property type="match status" value="1"/>
</dbReference>
<dbReference type="PROSITE" id="PS51462">
    <property type="entry name" value="NUDIX"/>
    <property type="match status" value="1"/>
</dbReference>
<keyword evidence="14" id="KW-1185">Reference proteome</keyword>
<dbReference type="InterPro" id="IPR020476">
    <property type="entry name" value="Nudix_hydrolase"/>
</dbReference>
<dbReference type="PANTHER" id="PTHR42904:SF6">
    <property type="entry name" value="NAD-CAPPED RNA HYDROLASE NUDT12"/>
    <property type="match status" value="1"/>
</dbReference>
<evidence type="ECO:0000256" key="7">
    <source>
        <dbReference type="ARBA" id="ARBA00022842"/>
    </source>
</evidence>
<dbReference type="InterPro" id="IPR015376">
    <property type="entry name" value="Znr_NADH_PPase"/>
</dbReference>
<dbReference type="PRINTS" id="PR00502">
    <property type="entry name" value="NUDIXFAMILY"/>
</dbReference>
<dbReference type="GO" id="GO:0016787">
    <property type="term" value="F:hydrolase activity"/>
    <property type="evidence" value="ECO:0007669"/>
    <property type="project" value="UniProtKB-KW"/>
</dbReference>
<dbReference type="InterPro" id="IPR020084">
    <property type="entry name" value="NUDIX_hydrolase_CS"/>
</dbReference>
<name>A0ABY8QNJ0_9MICO</name>
<dbReference type="NCBIfam" id="NF001299">
    <property type="entry name" value="PRK00241.1"/>
    <property type="match status" value="1"/>
</dbReference>
<dbReference type="EMBL" id="CP090958">
    <property type="protein sequence ID" value="WGW10527.1"/>
    <property type="molecule type" value="Genomic_DNA"/>
</dbReference>
<comment type="cofactor">
    <cofactor evidence="2">
        <name>Zn(2+)</name>
        <dbReference type="ChEBI" id="CHEBI:29105"/>
    </cofactor>
</comment>
<evidence type="ECO:0000259" key="12">
    <source>
        <dbReference type="PROSITE" id="PS51462"/>
    </source>
</evidence>
<dbReference type="CDD" id="cd03429">
    <property type="entry name" value="NUDIX_NADH_pyrophosphatase_Nudt13"/>
    <property type="match status" value="1"/>
</dbReference>
<feature type="compositionally biased region" description="Polar residues" evidence="11">
    <location>
        <begin position="1"/>
        <end position="17"/>
    </location>
</feature>
<keyword evidence="5" id="KW-0479">Metal-binding</keyword>